<evidence type="ECO:0000313" key="3">
    <source>
        <dbReference type="Proteomes" id="UP000659172"/>
    </source>
</evidence>
<dbReference type="Pfam" id="PF00561">
    <property type="entry name" value="Abhydrolase_1"/>
    <property type="match status" value="1"/>
</dbReference>
<dbReference type="InterPro" id="IPR000073">
    <property type="entry name" value="AB_hydrolase_1"/>
</dbReference>
<evidence type="ECO:0000313" key="2">
    <source>
        <dbReference type="EMBL" id="NVP54126.1"/>
    </source>
</evidence>
<organism evidence="2 3">
    <name type="scientific">Mycoplana rhizolycopersici</name>
    <dbReference type="NCBI Taxonomy" id="2746702"/>
    <lineage>
        <taxon>Bacteria</taxon>
        <taxon>Pseudomonadati</taxon>
        <taxon>Pseudomonadota</taxon>
        <taxon>Alphaproteobacteria</taxon>
        <taxon>Hyphomicrobiales</taxon>
        <taxon>Rhizobiaceae</taxon>
        <taxon>Mycoplana</taxon>
    </lineage>
</organism>
<keyword evidence="2" id="KW-0378">Hydrolase</keyword>
<dbReference type="InterPro" id="IPR029058">
    <property type="entry name" value="AB_hydrolase_fold"/>
</dbReference>
<dbReference type="Proteomes" id="UP000659172">
    <property type="component" value="Unassembled WGS sequence"/>
</dbReference>
<keyword evidence="3" id="KW-1185">Reference proteome</keyword>
<dbReference type="PRINTS" id="PR00111">
    <property type="entry name" value="ABHYDROLASE"/>
</dbReference>
<dbReference type="SUPFAM" id="SSF53474">
    <property type="entry name" value="alpha/beta-Hydrolases"/>
    <property type="match status" value="1"/>
</dbReference>
<dbReference type="EMBL" id="JABXYK010000002">
    <property type="protein sequence ID" value="NVP54126.1"/>
    <property type="molecule type" value="Genomic_DNA"/>
</dbReference>
<dbReference type="Gene3D" id="3.40.50.1820">
    <property type="entry name" value="alpha/beta hydrolase"/>
    <property type="match status" value="1"/>
</dbReference>
<proteinExistence type="predicted"/>
<dbReference type="PANTHER" id="PTHR43798">
    <property type="entry name" value="MONOACYLGLYCEROL LIPASE"/>
    <property type="match status" value="1"/>
</dbReference>
<evidence type="ECO:0000259" key="1">
    <source>
        <dbReference type="Pfam" id="PF00561"/>
    </source>
</evidence>
<protein>
    <submittedName>
        <fullName evidence="2">Alpha/beta hydrolase</fullName>
    </submittedName>
</protein>
<dbReference type="PANTHER" id="PTHR43798:SF33">
    <property type="entry name" value="HYDROLASE, PUTATIVE (AFU_ORTHOLOGUE AFUA_2G14860)-RELATED"/>
    <property type="match status" value="1"/>
</dbReference>
<dbReference type="InterPro" id="IPR050266">
    <property type="entry name" value="AB_hydrolase_sf"/>
</dbReference>
<comment type="caution">
    <text evidence="2">The sequence shown here is derived from an EMBL/GenBank/DDBJ whole genome shotgun (WGS) entry which is preliminary data.</text>
</comment>
<gene>
    <name evidence="2" type="ORF">HV823_02540</name>
</gene>
<reference evidence="2 3" key="1">
    <citation type="submission" date="2020-06" db="EMBL/GenBank/DDBJ databases">
        <title>Rhizobium sp.nov. isolated from the tomato plant.</title>
        <authorList>
            <person name="Thin K.K."/>
            <person name="Zhang X."/>
            <person name="He S."/>
        </authorList>
    </citation>
    <scope>NUCLEOTIDE SEQUENCE [LARGE SCALE GENOMIC DNA]</scope>
    <source>
        <strain evidence="2 3">DBTS2</strain>
    </source>
</reference>
<name>A0ABX2Q8T9_9HYPH</name>
<feature type="domain" description="AB hydrolase-1" evidence="1">
    <location>
        <begin position="34"/>
        <end position="132"/>
    </location>
</feature>
<sequence>MTATDQEGWNGRKQFLHRPDGRKIAFVDNAVDAPALLLVHGYTDSSRSWSLIEPFLPGLRLVMPDLPGHGQSPPSTPPSLQGFADDLAALMASLGIGRYAVAGHSMGAMMALALAARHPCAVDAVVSLSGSLRPDLEDESALARAIGGLRDPIDAATDLPCDWHHCSRPVDAGFLRHIALEAAAMPAEVWRSLFAMLQSADLSATSQAVRAPVLLVGGTDDALFDGGHRAGLAAAFPAADSHELDGHGHNPHWESPAEVAALLLRFLVAGGCVPPNAG</sequence>
<dbReference type="RefSeq" id="WP_176948196.1">
    <property type="nucleotide sequence ID" value="NZ_JABXYK010000002.1"/>
</dbReference>
<accession>A0ABX2Q8T9</accession>
<dbReference type="GO" id="GO:0016787">
    <property type="term" value="F:hydrolase activity"/>
    <property type="evidence" value="ECO:0007669"/>
    <property type="project" value="UniProtKB-KW"/>
</dbReference>